<dbReference type="EMBL" id="JAFJYH010000429">
    <property type="protein sequence ID" value="KAG4411901.1"/>
    <property type="molecule type" value="Genomic_DNA"/>
</dbReference>
<dbReference type="Proteomes" id="UP000664132">
    <property type="component" value="Unassembled WGS sequence"/>
</dbReference>
<evidence type="ECO:0000313" key="2">
    <source>
        <dbReference type="Proteomes" id="UP000664132"/>
    </source>
</evidence>
<name>A0A8H7T2Q9_9HELO</name>
<gene>
    <name evidence="1" type="ORF">IFR04_014963</name>
</gene>
<dbReference type="AlphaFoldDB" id="A0A8H7T2Q9"/>
<dbReference type="OrthoDB" id="4740316at2759"/>
<proteinExistence type="predicted"/>
<accession>A0A8H7T2Q9</accession>
<keyword evidence="2" id="KW-1185">Reference proteome</keyword>
<dbReference type="Gene3D" id="3.30.70.100">
    <property type="match status" value="1"/>
</dbReference>
<reference evidence="1" key="1">
    <citation type="submission" date="2021-02" db="EMBL/GenBank/DDBJ databases">
        <title>Genome sequence Cadophora malorum strain M34.</title>
        <authorList>
            <person name="Stefanovic E."/>
            <person name="Vu D."/>
            <person name="Scully C."/>
            <person name="Dijksterhuis J."/>
            <person name="Roader J."/>
            <person name="Houbraken J."/>
        </authorList>
    </citation>
    <scope>NUCLEOTIDE SEQUENCE</scope>
    <source>
        <strain evidence="1">M34</strain>
    </source>
</reference>
<organism evidence="1 2">
    <name type="scientific">Cadophora malorum</name>
    <dbReference type="NCBI Taxonomy" id="108018"/>
    <lineage>
        <taxon>Eukaryota</taxon>
        <taxon>Fungi</taxon>
        <taxon>Dikarya</taxon>
        <taxon>Ascomycota</taxon>
        <taxon>Pezizomycotina</taxon>
        <taxon>Leotiomycetes</taxon>
        <taxon>Helotiales</taxon>
        <taxon>Ploettnerulaceae</taxon>
        <taxon>Cadophora</taxon>
    </lineage>
</organism>
<sequence>MPPLTKLWFIHLKPGIEIQSQAFQQTWTSVVRFCNEQSGAQSAGHSLWQDTLNPSRLVFISGYPSQECTDAADARYVQEHMKSMMEHVESDGFIQLNMDVKDGPYLTLPSSRWQYYLWRQEPHKMSMRQWSPNL</sequence>
<evidence type="ECO:0000313" key="1">
    <source>
        <dbReference type="EMBL" id="KAG4411901.1"/>
    </source>
</evidence>
<protein>
    <submittedName>
        <fullName evidence="1">Uncharacterized protein</fullName>
    </submittedName>
</protein>
<comment type="caution">
    <text evidence="1">The sequence shown here is derived from an EMBL/GenBank/DDBJ whole genome shotgun (WGS) entry which is preliminary data.</text>
</comment>